<sequence>MFPSPLLQEAFLILETGKRMPDKENHKHIDSLSNEYRSASFEIQDEGNCNSKEFTVVVQPFATEYISVFVDVSLEFRKRIDCHGVLT</sequence>
<protein>
    <submittedName>
        <fullName evidence="1">Uncharacterized protein</fullName>
    </submittedName>
</protein>
<keyword evidence="2" id="KW-1185">Reference proteome</keyword>
<accession>A0A8R1EBJ8</accession>
<reference evidence="1" key="2">
    <citation type="submission" date="2022-06" db="UniProtKB">
        <authorList>
            <consortium name="EnsemblMetazoa"/>
        </authorList>
    </citation>
    <scope>IDENTIFICATION</scope>
    <source>
        <strain evidence="1">DF5081</strain>
    </source>
</reference>
<dbReference type="AlphaFoldDB" id="A0A8R1EBJ8"/>
<dbReference type="Proteomes" id="UP000005237">
    <property type="component" value="Unassembled WGS sequence"/>
</dbReference>
<name>A0A8R1EBJ8_CAEJA</name>
<dbReference type="EnsemblMetazoa" id="CJA33179b.1">
    <property type="protein sequence ID" value="CJA33179b.1"/>
    <property type="gene ID" value="WBGene00209026"/>
</dbReference>
<proteinExistence type="predicted"/>
<reference evidence="2" key="1">
    <citation type="submission" date="2010-08" db="EMBL/GenBank/DDBJ databases">
        <authorList>
            <consortium name="Caenorhabditis japonica Sequencing Consortium"/>
            <person name="Wilson R.K."/>
        </authorList>
    </citation>
    <scope>NUCLEOTIDE SEQUENCE [LARGE SCALE GENOMIC DNA]</scope>
    <source>
        <strain evidence="2">DF5081</strain>
    </source>
</reference>
<evidence type="ECO:0000313" key="2">
    <source>
        <dbReference type="Proteomes" id="UP000005237"/>
    </source>
</evidence>
<organism evidence="1 2">
    <name type="scientific">Caenorhabditis japonica</name>
    <dbReference type="NCBI Taxonomy" id="281687"/>
    <lineage>
        <taxon>Eukaryota</taxon>
        <taxon>Metazoa</taxon>
        <taxon>Ecdysozoa</taxon>
        <taxon>Nematoda</taxon>
        <taxon>Chromadorea</taxon>
        <taxon>Rhabditida</taxon>
        <taxon>Rhabditina</taxon>
        <taxon>Rhabditomorpha</taxon>
        <taxon>Rhabditoidea</taxon>
        <taxon>Rhabditidae</taxon>
        <taxon>Peloderinae</taxon>
        <taxon>Caenorhabditis</taxon>
    </lineage>
</organism>
<evidence type="ECO:0000313" key="1">
    <source>
        <dbReference type="EnsemblMetazoa" id="CJA33179b.1"/>
    </source>
</evidence>